<evidence type="ECO:0000313" key="1">
    <source>
        <dbReference type="EMBL" id="ORY16329.1"/>
    </source>
</evidence>
<dbReference type="Proteomes" id="UP000193920">
    <property type="component" value="Unassembled WGS sequence"/>
</dbReference>
<accession>A0A1Y2A1D9</accession>
<dbReference type="OrthoDB" id="2115995at2759"/>
<gene>
    <name evidence="1" type="ORF">LY90DRAFT_677443</name>
</gene>
<name>A0A1Y2A1D9_9FUNG</name>
<dbReference type="InterPro" id="IPR018247">
    <property type="entry name" value="EF_Hand_1_Ca_BS"/>
</dbReference>
<protein>
    <submittedName>
        <fullName evidence="1">Hydrolase, alpha/beta fold family</fullName>
    </submittedName>
</protein>
<evidence type="ECO:0000313" key="2">
    <source>
        <dbReference type="Proteomes" id="UP000193920"/>
    </source>
</evidence>
<dbReference type="AlphaFoldDB" id="A0A1Y2A1D9"/>
<reference evidence="1 2" key="1">
    <citation type="submission" date="2016-08" db="EMBL/GenBank/DDBJ databases">
        <title>A Parts List for Fungal Cellulosomes Revealed by Comparative Genomics.</title>
        <authorList>
            <consortium name="DOE Joint Genome Institute"/>
            <person name="Haitjema C.H."/>
            <person name="Gilmore S.P."/>
            <person name="Henske J.K."/>
            <person name="Solomon K.V."/>
            <person name="De Groot R."/>
            <person name="Kuo A."/>
            <person name="Mondo S.J."/>
            <person name="Salamov A.A."/>
            <person name="Labutti K."/>
            <person name="Zhao Z."/>
            <person name="Chiniquy J."/>
            <person name="Barry K."/>
            <person name="Brewer H.M."/>
            <person name="Purvine S.O."/>
            <person name="Wright A.T."/>
            <person name="Boxma B."/>
            <person name="Van Alen T."/>
            <person name="Hackstein J.H."/>
            <person name="Baker S.E."/>
            <person name="Grigoriev I.V."/>
            <person name="O'Malley M.A."/>
        </authorList>
    </citation>
    <scope>NUCLEOTIDE SEQUENCE [LARGE SCALE GENOMIC DNA]</scope>
    <source>
        <strain evidence="1 2">G1</strain>
    </source>
</reference>
<keyword evidence="2" id="KW-1185">Reference proteome</keyword>
<dbReference type="Gene3D" id="3.40.50.1820">
    <property type="entry name" value="alpha/beta hydrolase"/>
    <property type="match status" value="1"/>
</dbReference>
<dbReference type="EMBL" id="MCOG01000333">
    <property type="protein sequence ID" value="ORY16329.1"/>
    <property type="molecule type" value="Genomic_DNA"/>
</dbReference>
<organism evidence="1 2">
    <name type="scientific">Neocallimastix californiae</name>
    <dbReference type="NCBI Taxonomy" id="1754190"/>
    <lineage>
        <taxon>Eukaryota</taxon>
        <taxon>Fungi</taxon>
        <taxon>Fungi incertae sedis</taxon>
        <taxon>Chytridiomycota</taxon>
        <taxon>Chytridiomycota incertae sedis</taxon>
        <taxon>Neocallimastigomycetes</taxon>
        <taxon>Neocallimastigales</taxon>
        <taxon>Neocallimastigaceae</taxon>
        <taxon>Neocallimastix</taxon>
    </lineage>
</organism>
<comment type="caution">
    <text evidence="1">The sequence shown here is derived from an EMBL/GenBank/DDBJ whole genome shotgun (WGS) entry which is preliminary data.</text>
</comment>
<dbReference type="PROSITE" id="PS00018">
    <property type="entry name" value="EF_HAND_1"/>
    <property type="match status" value="1"/>
</dbReference>
<dbReference type="SUPFAM" id="SSF53474">
    <property type="entry name" value="alpha/beta-Hydrolases"/>
    <property type="match status" value="1"/>
</dbReference>
<keyword evidence="1" id="KW-0378">Hydrolase</keyword>
<dbReference type="GO" id="GO:0016787">
    <property type="term" value="F:hydrolase activity"/>
    <property type="evidence" value="ECO:0007669"/>
    <property type="project" value="UniProtKB-KW"/>
</dbReference>
<sequence>MSFDSDNSNSITIHEFGKENSETIVLFHPLVPGLDPDQPKSEFTSIEDIELKIRHWLIENGYGHVKCLYGCSMGGALVTRMIACNQIKIDNAVIDAGITPYQLPKLFTYFIGARDWCMGEMGKHASIKALSSVFNPDKYKEEDLLYVNKVLNGMSSKTIWNAFYSTNNYSLPKEIPEPTCKIQYWYGEEEKKERNWDIDFIKKIYPKTVFVENKGQNHAEFFTLHPEEFCKQLREFIES</sequence>
<dbReference type="InterPro" id="IPR029058">
    <property type="entry name" value="AB_hydrolase_fold"/>
</dbReference>
<proteinExistence type="predicted"/>